<feature type="transmembrane region" description="Helical" evidence="2">
    <location>
        <begin position="113"/>
        <end position="134"/>
    </location>
</feature>
<dbReference type="InterPro" id="IPR001387">
    <property type="entry name" value="Cro/C1-type_HTH"/>
</dbReference>
<dbReference type="InterPro" id="IPR025194">
    <property type="entry name" value="RodZ-like_C"/>
</dbReference>
<dbReference type="OrthoDB" id="9790252at2"/>
<evidence type="ECO:0000259" key="3">
    <source>
        <dbReference type="Pfam" id="PF13464"/>
    </source>
</evidence>
<dbReference type="GO" id="GO:0003677">
    <property type="term" value="F:DNA binding"/>
    <property type="evidence" value="ECO:0007669"/>
    <property type="project" value="InterPro"/>
</dbReference>
<gene>
    <name evidence="4" type="ORF">SAMN05216198_2616</name>
</gene>
<feature type="compositionally biased region" description="Low complexity" evidence="1">
    <location>
        <begin position="205"/>
        <end position="236"/>
    </location>
</feature>
<feature type="region of interest" description="Disordered" evidence="1">
    <location>
        <begin position="204"/>
        <end position="236"/>
    </location>
</feature>
<proteinExistence type="predicted"/>
<dbReference type="SUPFAM" id="SSF47413">
    <property type="entry name" value="lambda repressor-like DNA-binding domains"/>
    <property type="match status" value="1"/>
</dbReference>
<dbReference type="InterPro" id="IPR010982">
    <property type="entry name" value="Lambda_DNA-bd_dom_sf"/>
</dbReference>
<name>A0A1H1UJ76_9GAMM</name>
<protein>
    <submittedName>
        <fullName evidence="4">Cytoskeleton protein RodZ</fullName>
    </submittedName>
</protein>
<feature type="domain" description="Cytoskeleton protein RodZ-like C-terminal" evidence="3">
    <location>
        <begin position="243"/>
        <end position="314"/>
    </location>
</feature>
<accession>A0A1H1UJ76</accession>
<dbReference type="PANTHER" id="PTHR34475:SF1">
    <property type="entry name" value="CYTOSKELETON PROTEIN RODZ"/>
    <property type="match status" value="1"/>
</dbReference>
<reference evidence="5" key="1">
    <citation type="submission" date="2016-10" db="EMBL/GenBank/DDBJ databases">
        <authorList>
            <person name="Varghese N."/>
            <person name="Submissions S."/>
        </authorList>
    </citation>
    <scope>NUCLEOTIDE SEQUENCE [LARGE SCALE GENOMIC DNA]</scope>
    <source>
        <strain evidence="5">2SM5</strain>
    </source>
</reference>
<dbReference type="PANTHER" id="PTHR34475">
    <property type="match status" value="1"/>
</dbReference>
<dbReference type="InterPro" id="IPR050400">
    <property type="entry name" value="Bact_Cytoskel_RodZ"/>
</dbReference>
<evidence type="ECO:0000256" key="1">
    <source>
        <dbReference type="SAM" id="MobiDB-lite"/>
    </source>
</evidence>
<dbReference type="EMBL" id="LT629748">
    <property type="protein sequence ID" value="SDS72513.1"/>
    <property type="molecule type" value="Genomic_DNA"/>
</dbReference>
<sequence length="318" mass="33892">MAEELGTETGAGAGRINPGQLLHDERIRVGFTAEEVATHLRLSRATLGFLEAGRFDRLPGDTFARGYVRAYARLLKLDPNRLVQDYDRYVGVEKRESQVHTIDKVAPKRDARVVMTLTTVLVIVIMVSLGLWWWSVSREGPSPAAEIGAMDDVQVDAMALPDDFSNPTAEAIFEPDTATLAKDSVEPVAPVEPEMNVIEPDAADEPAAPAAPTASDDTSATTAELPSAAAPEAQAADGQGGLVMTFSDNCWVQVSVPGGRVLHSGQMQQGQTLNIAQQGPLDLVIGASAAVAKIEYNGQPVELRVNSQSGVARLRLGQ</sequence>
<dbReference type="STRING" id="797277.SAMN05216198_2616"/>
<dbReference type="RefSeq" id="WP_090273941.1">
    <property type="nucleotide sequence ID" value="NZ_LT629748.1"/>
</dbReference>
<dbReference type="AlphaFoldDB" id="A0A1H1UJ76"/>
<dbReference type="Proteomes" id="UP000243426">
    <property type="component" value="Chromosome I"/>
</dbReference>
<keyword evidence="2" id="KW-1133">Transmembrane helix</keyword>
<keyword evidence="5" id="KW-1185">Reference proteome</keyword>
<keyword evidence="2" id="KW-0812">Transmembrane</keyword>
<dbReference type="CDD" id="cd00093">
    <property type="entry name" value="HTH_XRE"/>
    <property type="match status" value="1"/>
</dbReference>
<dbReference type="Pfam" id="PF13464">
    <property type="entry name" value="RodZ_C"/>
    <property type="match status" value="1"/>
</dbReference>
<evidence type="ECO:0000313" key="4">
    <source>
        <dbReference type="EMBL" id="SDS72513.1"/>
    </source>
</evidence>
<evidence type="ECO:0000256" key="2">
    <source>
        <dbReference type="SAM" id="Phobius"/>
    </source>
</evidence>
<organism evidence="4 5">
    <name type="scientific">Halopseudomonas litoralis</name>
    <dbReference type="NCBI Taxonomy" id="797277"/>
    <lineage>
        <taxon>Bacteria</taxon>
        <taxon>Pseudomonadati</taxon>
        <taxon>Pseudomonadota</taxon>
        <taxon>Gammaproteobacteria</taxon>
        <taxon>Pseudomonadales</taxon>
        <taxon>Pseudomonadaceae</taxon>
        <taxon>Halopseudomonas</taxon>
    </lineage>
</organism>
<dbReference type="Gene3D" id="1.10.260.40">
    <property type="entry name" value="lambda repressor-like DNA-binding domains"/>
    <property type="match status" value="1"/>
</dbReference>
<keyword evidence="2" id="KW-0472">Membrane</keyword>
<dbReference type="Pfam" id="PF13413">
    <property type="entry name" value="HTH_25"/>
    <property type="match status" value="1"/>
</dbReference>
<evidence type="ECO:0000313" key="5">
    <source>
        <dbReference type="Proteomes" id="UP000243426"/>
    </source>
</evidence>